<accession>A0ABN2MUB7</accession>
<feature type="transmembrane region" description="Helical" evidence="2">
    <location>
        <begin position="105"/>
        <end position="127"/>
    </location>
</feature>
<keyword evidence="2" id="KW-1133">Transmembrane helix</keyword>
<protein>
    <recommendedName>
        <fullName evidence="5">Peptidase MA-like domain-containing protein</fullName>
    </recommendedName>
</protein>
<dbReference type="Proteomes" id="UP001500218">
    <property type="component" value="Unassembled WGS sequence"/>
</dbReference>
<evidence type="ECO:0000256" key="2">
    <source>
        <dbReference type="SAM" id="Phobius"/>
    </source>
</evidence>
<dbReference type="EMBL" id="BAAALT010000353">
    <property type="protein sequence ID" value="GAA1838215.1"/>
    <property type="molecule type" value="Genomic_DNA"/>
</dbReference>
<feature type="compositionally biased region" description="Low complexity" evidence="1">
    <location>
        <begin position="1"/>
        <end position="13"/>
    </location>
</feature>
<gene>
    <name evidence="3" type="ORF">GCM10009682_63420</name>
</gene>
<evidence type="ECO:0000256" key="1">
    <source>
        <dbReference type="SAM" id="MobiDB-lite"/>
    </source>
</evidence>
<keyword evidence="2" id="KW-0472">Membrane</keyword>
<keyword evidence="4" id="KW-1185">Reference proteome</keyword>
<proteinExistence type="predicted"/>
<evidence type="ECO:0000313" key="3">
    <source>
        <dbReference type="EMBL" id="GAA1838215.1"/>
    </source>
</evidence>
<reference evidence="3 4" key="1">
    <citation type="journal article" date="2019" name="Int. J. Syst. Evol. Microbiol.">
        <title>The Global Catalogue of Microorganisms (GCM) 10K type strain sequencing project: providing services to taxonomists for standard genome sequencing and annotation.</title>
        <authorList>
            <consortium name="The Broad Institute Genomics Platform"/>
            <consortium name="The Broad Institute Genome Sequencing Center for Infectious Disease"/>
            <person name="Wu L."/>
            <person name="Ma J."/>
        </authorList>
    </citation>
    <scope>NUCLEOTIDE SEQUENCE [LARGE SCALE GENOMIC DNA]</scope>
    <source>
        <strain evidence="3 4">JCM 13250</strain>
    </source>
</reference>
<evidence type="ECO:0008006" key="5">
    <source>
        <dbReference type="Google" id="ProtNLM"/>
    </source>
</evidence>
<name>A0ABN2MUB7_9ACTN</name>
<feature type="compositionally biased region" description="Pro residues" evidence="1">
    <location>
        <begin position="39"/>
        <end position="65"/>
    </location>
</feature>
<sequence>MTGHPSAPSSAHPPQEPDRPYTHPGAIPPYPATVVPRQPLGPPAPFGPPPAYGQPTAYGPPPAYGRPPAYGQPARYGPVAPGYPPYGYAPPLVAPRRKVSWGRRIVAALAVVTVLGCLGATALTVVANAGGAFDPSATWAWPSGTPVVAPAPADRASNTEWRSWAYSAMKELAKAQSEALIKGDENAYLAAVDPTNKSLIAEHRKRFRILRALGLGQWTESVSGAPTDDGYRAWRATLTIGYCVGDASCKPVPLHMRSRWAYKGGTLRLVKLDESLVSDQGPRPWEIDDLQVKSGERVVVAATSANAGRLAATVRAADKAAIVADRFAKWEPKPQRYVIFLAGPSNWKEWYGSEAPDWAAAWAVPVDNHTSEVVVRTDRVPGSEMEGLLTHELTHVTSLAGAKYHSSRQWWMVEGIADYAQFKGQPVSVYDGLSAVRNMVSDGWDGKVDVTPPTESASLTDAASRYGVGFLAIRHIAEKHGEAKMLAFFGDVMHKGYTLDKAARDAIGMSWTSLNRECAEYIRSVV</sequence>
<evidence type="ECO:0000313" key="4">
    <source>
        <dbReference type="Proteomes" id="UP001500218"/>
    </source>
</evidence>
<feature type="region of interest" description="Disordered" evidence="1">
    <location>
        <begin position="1"/>
        <end position="66"/>
    </location>
</feature>
<comment type="caution">
    <text evidence="3">The sequence shown here is derived from an EMBL/GenBank/DDBJ whole genome shotgun (WGS) entry which is preliminary data.</text>
</comment>
<keyword evidence="2" id="KW-0812">Transmembrane</keyword>
<organism evidence="3 4">
    <name type="scientific">Luedemannella flava</name>
    <dbReference type="NCBI Taxonomy" id="349316"/>
    <lineage>
        <taxon>Bacteria</taxon>
        <taxon>Bacillati</taxon>
        <taxon>Actinomycetota</taxon>
        <taxon>Actinomycetes</taxon>
        <taxon>Micromonosporales</taxon>
        <taxon>Micromonosporaceae</taxon>
        <taxon>Luedemannella</taxon>
    </lineage>
</organism>
<dbReference type="RefSeq" id="WP_344140537.1">
    <property type="nucleotide sequence ID" value="NZ_BAAALT010000353.1"/>
</dbReference>